<feature type="domain" description="SUZ" evidence="3">
    <location>
        <begin position="115"/>
        <end position="185"/>
    </location>
</feature>
<reference evidence="5" key="1">
    <citation type="journal article" date="2016" name="Nature">
        <title>The genome of the seagrass Zostera marina reveals angiosperm adaptation to the sea.</title>
        <authorList>
            <person name="Olsen J.L."/>
            <person name="Rouze P."/>
            <person name="Verhelst B."/>
            <person name="Lin Y.-C."/>
            <person name="Bayer T."/>
            <person name="Collen J."/>
            <person name="Dattolo E."/>
            <person name="De Paoli E."/>
            <person name="Dittami S."/>
            <person name="Maumus F."/>
            <person name="Michel G."/>
            <person name="Kersting A."/>
            <person name="Lauritano C."/>
            <person name="Lohaus R."/>
            <person name="Toepel M."/>
            <person name="Tonon T."/>
            <person name="Vanneste K."/>
            <person name="Amirebrahimi M."/>
            <person name="Brakel J."/>
            <person name="Bostroem C."/>
            <person name="Chovatia M."/>
            <person name="Grimwood J."/>
            <person name="Jenkins J.W."/>
            <person name="Jueterbock A."/>
            <person name="Mraz A."/>
            <person name="Stam W.T."/>
            <person name="Tice H."/>
            <person name="Bornberg-Bauer E."/>
            <person name="Green P.J."/>
            <person name="Pearson G.A."/>
            <person name="Procaccini G."/>
            <person name="Duarte C.M."/>
            <person name="Schmutz J."/>
            <person name="Reusch T.B.H."/>
            <person name="Van de Peer Y."/>
        </authorList>
    </citation>
    <scope>NUCLEOTIDE SEQUENCE [LARGE SCALE GENOMIC DNA]</scope>
    <source>
        <strain evidence="5">cv. Finnish</strain>
    </source>
</reference>
<proteinExistence type="predicted"/>
<dbReference type="SUPFAM" id="SSF82708">
    <property type="entry name" value="R3H domain"/>
    <property type="match status" value="1"/>
</dbReference>
<name>A0A0K9P368_ZOSMR</name>
<dbReference type="GO" id="GO:0003676">
    <property type="term" value="F:nucleic acid binding"/>
    <property type="evidence" value="ECO:0007669"/>
    <property type="project" value="InterPro"/>
</dbReference>
<dbReference type="InterPro" id="IPR036867">
    <property type="entry name" value="R3H_dom_sf"/>
</dbReference>
<organism evidence="4 5">
    <name type="scientific">Zostera marina</name>
    <name type="common">Eelgrass</name>
    <dbReference type="NCBI Taxonomy" id="29655"/>
    <lineage>
        <taxon>Eukaryota</taxon>
        <taxon>Viridiplantae</taxon>
        <taxon>Streptophyta</taxon>
        <taxon>Embryophyta</taxon>
        <taxon>Tracheophyta</taxon>
        <taxon>Spermatophyta</taxon>
        <taxon>Magnoliopsida</taxon>
        <taxon>Liliopsida</taxon>
        <taxon>Zosteraceae</taxon>
        <taxon>Zostera</taxon>
    </lineage>
</organism>
<evidence type="ECO:0000256" key="2">
    <source>
        <dbReference type="SAM" id="MobiDB-lite"/>
    </source>
</evidence>
<dbReference type="Proteomes" id="UP000036987">
    <property type="component" value="Unassembled WGS sequence"/>
</dbReference>
<dbReference type="OrthoDB" id="278430at2759"/>
<sequence length="364" mass="41649">MEPSSLSGSIHVADDGRVIKDKSKEQQLVSKIDPLVFEALENPRHRLTVLRMELDVQSFMRNSSQHQFEFQHYPTSYLRCAAHRVAQHYGLQTMVLDITSDGSGKIVAWKTPESRFPDVCLSEVPAKHLENCNSENFKLVLRQRPNIASQNDVDRPGIKNNPVRSVEERKEDYDKARARIFNNGSIILDELEDEPSQIVDDRTLCSNINTGEIELHKVSIEDPEKTNARDGASRIAAVFRNREKDRTDPDYDRSYDRYAKGANPRFDQCNVLQIPFIQYGMGFPQIGVFPRPHPPLPYGLPNQMMNPYGPPTGCNQPSRDAVFMQWSPNPALMYGQSYGQYRHAPFQVPFNQQQPLSFETCQKH</sequence>
<evidence type="ECO:0000313" key="4">
    <source>
        <dbReference type="EMBL" id="KMZ62657.1"/>
    </source>
</evidence>
<evidence type="ECO:0000259" key="3">
    <source>
        <dbReference type="PROSITE" id="PS51673"/>
    </source>
</evidence>
<evidence type="ECO:0000313" key="5">
    <source>
        <dbReference type="Proteomes" id="UP000036987"/>
    </source>
</evidence>
<comment type="caution">
    <text evidence="4">The sequence shown here is derived from an EMBL/GenBank/DDBJ whole genome shotgun (WGS) entry which is preliminary data.</text>
</comment>
<dbReference type="InterPro" id="IPR001374">
    <property type="entry name" value="R3H_dom"/>
</dbReference>
<dbReference type="STRING" id="29655.A0A0K9P368"/>
<keyword evidence="5" id="KW-1185">Reference proteome</keyword>
<dbReference type="EMBL" id="LFYR01001330">
    <property type="protein sequence ID" value="KMZ62657.1"/>
    <property type="molecule type" value="Genomic_DNA"/>
</dbReference>
<dbReference type="Pfam" id="PF12752">
    <property type="entry name" value="SUZ"/>
    <property type="match status" value="1"/>
</dbReference>
<dbReference type="Pfam" id="PF01424">
    <property type="entry name" value="R3H"/>
    <property type="match status" value="1"/>
</dbReference>
<feature type="region of interest" description="Disordered" evidence="2">
    <location>
        <begin position="150"/>
        <end position="170"/>
    </location>
</feature>
<dbReference type="PROSITE" id="PS51673">
    <property type="entry name" value="SUZ"/>
    <property type="match status" value="1"/>
</dbReference>
<accession>A0A0K9P368</accession>
<protein>
    <submittedName>
        <fullName evidence="4">Single-stranded nucleic acid binding R3H protein</fullName>
    </submittedName>
</protein>
<dbReference type="CDD" id="cd02642">
    <property type="entry name" value="R3H_encore_like"/>
    <property type="match status" value="1"/>
</dbReference>
<dbReference type="OMA" id="SMMYAHS"/>
<dbReference type="PANTHER" id="PTHR15672">
    <property type="entry name" value="CAMP-REGULATED PHOSPHOPROTEIN 21 RELATED R3H DOMAIN CONTAINING PROTEIN"/>
    <property type="match status" value="1"/>
</dbReference>
<dbReference type="InterPro" id="IPR051937">
    <property type="entry name" value="R3H_domain_containing"/>
</dbReference>
<dbReference type="PANTHER" id="PTHR15672:SF15">
    <property type="entry name" value="SINGLE-STRANDED NUCLEIC ACID BINDING R3H PROTEIN"/>
    <property type="match status" value="1"/>
</dbReference>
<keyword evidence="1" id="KW-0597">Phosphoprotein</keyword>
<evidence type="ECO:0000256" key="1">
    <source>
        <dbReference type="ARBA" id="ARBA00022553"/>
    </source>
</evidence>
<dbReference type="Gene3D" id="3.30.1370.50">
    <property type="entry name" value="R3H-like domain"/>
    <property type="match status" value="1"/>
</dbReference>
<dbReference type="AlphaFoldDB" id="A0A0K9P368"/>
<dbReference type="SMART" id="SM00393">
    <property type="entry name" value="R3H"/>
    <property type="match status" value="1"/>
</dbReference>
<gene>
    <name evidence="4" type="ORF">ZOSMA_44G00570</name>
</gene>
<dbReference type="InterPro" id="IPR024771">
    <property type="entry name" value="SUZ"/>
</dbReference>